<dbReference type="PANTHER" id="PTHR46093">
    <property type="entry name" value="ACYL-COA-BINDING DOMAIN-CONTAINING PROTEIN 5"/>
    <property type="match status" value="1"/>
</dbReference>
<dbReference type="EMBL" id="PGGS01000863">
    <property type="protein sequence ID" value="PNH01547.1"/>
    <property type="molecule type" value="Genomic_DNA"/>
</dbReference>
<keyword evidence="2" id="KW-0677">Repeat</keyword>
<proteinExistence type="predicted"/>
<keyword evidence="5" id="KW-1185">Reference proteome</keyword>
<gene>
    <name evidence="4" type="ORF">TSOC_012557</name>
</gene>
<reference evidence="4 5" key="1">
    <citation type="journal article" date="2017" name="Mol. Biol. Evol.">
        <title>The 4-celled Tetrabaena socialis nuclear genome reveals the essential components for genetic control of cell number at the origin of multicellularity in the volvocine lineage.</title>
        <authorList>
            <person name="Featherston J."/>
            <person name="Arakaki Y."/>
            <person name="Hanschen E.R."/>
            <person name="Ferris P.J."/>
            <person name="Michod R.E."/>
            <person name="Olson B.J.S.C."/>
            <person name="Nozaki H."/>
            <person name="Durand P.M."/>
        </authorList>
    </citation>
    <scope>NUCLEOTIDE SEQUENCE [LARGE SCALE GENOMIC DNA]</scope>
    <source>
        <strain evidence="4 5">NIES-571</strain>
    </source>
</reference>
<sequence>MADNSAITSEALPGAVRRRESRAAVATNDVLILDRTAQRTGPSWRALTNRTFGGGPYSPLPRYRAAAALTNGSVLWVYGGLDEAGGVLDDTYAFNVTSAKWRRMNANLPGSEPPQDGSGTPGLQRASMIASPDGAYLLMYGGRNQAEVPQNRLWLLDISLASLNASVRWREVLIDIVGGAAAANPAGNDTGIQLVRTTVGNTTRTELVLVASGAWKP</sequence>
<evidence type="ECO:0000313" key="5">
    <source>
        <dbReference type="Proteomes" id="UP000236333"/>
    </source>
</evidence>
<evidence type="ECO:0000256" key="2">
    <source>
        <dbReference type="ARBA" id="ARBA00022737"/>
    </source>
</evidence>
<evidence type="ECO:0000256" key="3">
    <source>
        <dbReference type="SAM" id="MobiDB-lite"/>
    </source>
</evidence>
<keyword evidence="1" id="KW-0880">Kelch repeat</keyword>
<dbReference type="PANTHER" id="PTHR46093:SF18">
    <property type="entry name" value="FIBRONECTIN TYPE-III DOMAIN-CONTAINING PROTEIN"/>
    <property type="match status" value="1"/>
</dbReference>
<dbReference type="AlphaFoldDB" id="A0A2J7ZMR1"/>
<protein>
    <submittedName>
        <fullName evidence="4">Putative adagio-like protein 2</fullName>
    </submittedName>
</protein>
<evidence type="ECO:0000256" key="1">
    <source>
        <dbReference type="ARBA" id="ARBA00022441"/>
    </source>
</evidence>
<comment type="caution">
    <text evidence="4">The sequence shown here is derived from an EMBL/GenBank/DDBJ whole genome shotgun (WGS) entry which is preliminary data.</text>
</comment>
<name>A0A2J7ZMR1_9CHLO</name>
<dbReference type="Pfam" id="PF01344">
    <property type="entry name" value="Kelch_1"/>
    <property type="match status" value="1"/>
</dbReference>
<organism evidence="4 5">
    <name type="scientific">Tetrabaena socialis</name>
    <dbReference type="NCBI Taxonomy" id="47790"/>
    <lineage>
        <taxon>Eukaryota</taxon>
        <taxon>Viridiplantae</taxon>
        <taxon>Chlorophyta</taxon>
        <taxon>core chlorophytes</taxon>
        <taxon>Chlorophyceae</taxon>
        <taxon>CS clade</taxon>
        <taxon>Chlamydomonadales</taxon>
        <taxon>Tetrabaenaceae</taxon>
        <taxon>Tetrabaena</taxon>
    </lineage>
</organism>
<dbReference type="SUPFAM" id="SSF117281">
    <property type="entry name" value="Kelch motif"/>
    <property type="match status" value="1"/>
</dbReference>
<dbReference type="Proteomes" id="UP000236333">
    <property type="component" value="Unassembled WGS sequence"/>
</dbReference>
<feature type="region of interest" description="Disordered" evidence="3">
    <location>
        <begin position="106"/>
        <end position="125"/>
    </location>
</feature>
<dbReference type="OrthoDB" id="540692at2759"/>
<evidence type="ECO:0000313" key="4">
    <source>
        <dbReference type="EMBL" id="PNH01547.1"/>
    </source>
</evidence>
<dbReference type="InterPro" id="IPR015915">
    <property type="entry name" value="Kelch-typ_b-propeller"/>
</dbReference>
<dbReference type="InterPro" id="IPR006652">
    <property type="entry name" value="Kelch_1"/>
</dbReference>
<accession>A0A2J7ZMR1</accession>
<dbReference type="Gene3D" id="2.120.10.80">
    <property type="entry name" value="Kelch-type beta propeller"/>
    <property type="match status" value="1"/>
</dbReference>